<gene>
    <name evidence="1" type="ORF">CB5_LOCUS1910</name>
</gene>
<dbReference type="InterPro" id="IPR023213">
    <property type="entry name" value="CAT-like_dom_sf"/>
</dbReference>
<sequence length="176" mass="19033">MAGRILPKELHIEGIQTTVPCRVTEPGARRLRHITAAAANGNANANANANAYAAPLFQSRLRIVLYYRSAGKEESAWTVAAWMKESLGTALAEMPELAGRLRRAGVGEGEGGWEVKLNDAGVRIVHAAVTEVSMAEFLEAVAAEADKEEPLAYWVDVDGESPEYSALLYMQVSTYV</sequence>
<dbReference type="EMBL" id="LR862139">
    <property type="protein sequence ID" value="CAD1818699.1"/>
    <property type="molecule type" value="Genomic_DNA"/>
</dbReference>
<protein>
    <submittedName>
        <fullName evidence="1">Uncharacterized protein</fullName>
    </submittedName>
</protein>
<reference evidence="1" key="1">
    <citation type="submission" date="2020-07" db="EMBL/GenBank/DDBJ databases">
        <authorList>
            <person name="Lin J."/>
        </authorList>
    </citation>
    <scope>NUCLEOTIDE SEQUENCE</scope>
</reference>
<accession>A0A6V7NJB5</accession>
<name>A0A6V7NJB5_ANACO</name>
<dbReference type="AlphaFoldDB" id="A0A6V7NJB5"/>
<dbReference type="Pfam" id="PF02458">
    <property type="entry name" value="Transferase"/>
    <property type="match status" value="1"/>
</dbReference>
<organism evidence="1">
    <name type="scientific">Ananas comosus var. bracteatus</name>
    <name type="common">red pineapple</name>
    <dbReference type="NCBI Taxonomy" id="296719"/>
    <lineage>
        <taxon>Eukaryota</taxon>
        <taxon>Viridiplantae</taxon>
        <taxon>Streptophyta</taxon>
        <taxon>Embryophyta</taxon>
        <taxon>Tracheophyta</taxon>
        <taxon>Spermatophyta</taxon>
        <taxon>Magnoliopsida</taxon>
        <taxon>Liliopsida</taxon>
        <taxon>Poales</taxon>
        <taxon>Bromeliaceae</taxon>
        <taxon>Bromelioideae</taxon>
        <taxon>Ananas</taxon>
    </lineage>
</organism>
<proteinExistence type="predicted"/>
<evidence type="ECO:0000313" key="1">
    <source>
        <dbReference type="EMBL" id="CAD1818699.1"/>
    </source>
</evidence>
<dbReference type="Gene3D" id="3.30.559.10">
    <property type="entry name" value="Chloramphenicol acetyltransferase-like domain"/>
    <property type="match status" value="1"/>
</dbReference>